<evidence type="ECO:0008006" key="10">
    <source>
        <dbReference type="Google" id="ProtNLM"/>
    </source>
</evidence>
<name>A0A8W8N8R6_MAGGI</name>
<evidence type="ECO:0000259" key="7">
    <source>
        <dbReference type="SMART" id="SM01182"/>
    </source>
</evidence>
<feature type="region of interest" description="Disordered" evidence="5">
    <location>
        <begin position="25"/>
        <end position="55"/>
    </location>
</feature>
<dbReference type="SMART" id="SM01182">
    <property type="entry name" value="EF-1_beta_acid"/>
    <property type="match status" value="1"/>
</dbReference>
<keyword evidence="9" id="KW-1185">Reference proteome</keyword>
<feature type="compositionally biased region" description="Acidic residues" evidence="5">
    <location>
        <begin position="97"/>
        <end position="110"/>
    </location>
</feature>
<evidence type="ECO:0000256" key="3">
    <source>
        <dbReference type="ARBA" id="ARBA00022917"/>
    </source>
</evidence>
<dbReference type="Pfam" id="PF10587">
    <property type="entry name" value="EF-1_beta_acid"/>
    <property type="match status" value="1"/>
</dbReference>
<evidence type="ECO:0000256" key="5">
    <source>
        <dbReference type="SAM" id="MobiDB-lite"/>
    </source>
</evidence>
<protein>
    <recommendedName>
        <fullName evidence="10">Elongation factor 1-delta</fullName>
    </recommendedName>
</protein>
<dbReference type="SUPFAM" id="SSF54984">
    <property type="entry name" value="eEF-1beta-like"/>
    <property type="match status" value="1"/>
</dbReference>
<accession>A0A8W8N8R6</accession>
<dbReference type="SMART" id="SM00888">
    <property type="entry name" value="EF1_GNE"/>
    <property type="match status" value="1"/>
</dbReference>
<proteinExistence type="inferred from homology"/>
<comment type="similarity">
    <text evidence="1 4">Belongs to the EF-1-beta/EF-1-delta family.</text>
</comment>
<dbReference type="GO" id="GO:0005829">
    <property type="term" value="C:cytosol"/>
    <property type="evidence" value="ECO:0007669"/>
    <property type="project" value="TreeGrafter"/>
</dbReference>
<keyword evidence="2 4" id="KW-0251">Elongation factor</keyword>
<feature type="compositionally biased region" description="Polar residues" evidence="5">
    <location>
        <begin position="38"/>
        <end position="47"/>
    </location>
</feature>
<dbReference type="InterPro" id="IPR014717">
    <property type="entry name" value="Transl_elong_EF1B/ribsomal_bS6"/>
</dbReference>
<evidence type="ECO:0000256" key="2">
    <source>
        <dbReference type="ARBA" id="ARBA00022768"/>
    </source>
</evidence>
<feature type="domain" description="Translation elongation factor EF1B beta/delta subunit guanine nucleotide exchange" evidence="6">
    <location>
        <begin position="142"/>
        <end position="228"/>
    </location>
</feature>
<dbReference type="InterPro" id="IPR018940">
    <property type="entry name" value="EF-1_beta_acid_region_euk"/>
</dbReference>
<dbReference type="GO" id="GO:0005085">
    <property type="term" value="F:guanyl-nucleotide exchange factor activity"/>
    <property type="evidence" value="ECO:0007669"/>
    <property type="project" value="TreeGrafter"/>
</dbReference>
<dbReference type="PROSITE" id="PS00825">
    <property type="entry name" value="EF1BD_2"/>
    <property type="match status" value="1"/>
</dbReference>
<evidence type="ECO:0000313" key="8">
    <source>
        <dbReference type="EnsemblMetazoa" id="G4780.37:cds"/>
    </source>
</evidence>
<dbReference type="Proteomes" id="UP000005408">
    <property type="component" value="Unassembled WGS sequence"/>
</dbReference>
<dbReference type="InterPro" id="IPR036219">
    <property type="entry name" value="eEF-1beta-like_sf"/>
</dbReference>
<dbReference type="CDD" id="cd00292">
    <property type="entry name" value="EF1B"/>
    <property type="match status" value="1"/>
</dbReference>
<dbReference type="AlphaFoldDB" id="A0A8W8N8R6"/>
<dbReference type="PROSITE" id="PS00824">
    <property type="entry name" value="EF1BD_1"/>
    <property type="match status" value="1"/>
</dbReference>
<dbReference type="Gene3D" id="3.30.70.60">
    <property type="match status" value="1"/>
</dbReference>
<evidence type="ECO:0000313" key="9">
    <source>
        <dbReference type="Proteomes" id="UP000005408"/>
    </source>
</evidence>
<evidence type="ECO:0000259" key="6">
    <source>
        <dbReference type="SMART" id="SM00888"/>
    </source>
</evidence>
<sequence length="228" mass="24953">DIKGGKSGGSTIKNEIAEARQQIQKVLNSGGSGGAPADNSQVMNRVSSLEKENRDLKKVVEDMKSLVQKLENRVTKLEGGSSAPAAQAPVPKKPAPADDDDDDDIDLFGSDDEVDEEAEKIRQERLAAYEAKKSKKPALIAKSSLLLDVKPWDDETDMKKMEQEVRKITADGLLWGQAKLVPIGYGIKKLQINCVIEDDKISTDFLEEEITAIEDLVQSMDIAAFNKI</sequence>
<dbReference type="InterPro" id="IPR001326">
    <property type="entry name" value="Transl_elong_EF1B_B/D_CS"/>
</dbReference>
<dbReference type="GO" id="GO:0005853">
    <property type="term" value="C:eukaryotic translation elongation factor 1 complex"/>
    <property type="evidence" value="ECO:0007669"/>
    <property type="project" value="InterPro"/>
</dbReference>
<dbReference type="Pfam" id="PF00736">
    <property type="entry name" value="EF1_GNE"/>
    <property type="match status" value="1"/>
</dbReference>
<reference evidence="8" key="1">
    <citation type="submission" date="2022-08" db="UniProtKB">
        <authorList>
            <consortium name="EnsemblMetazoa"/>
        </authorList>
    </citation>
    <scope>IDENTIFICATION</scope>
    <source>
        <strain evidence="8">05x7-T-G4-1.051#20</strain>
    </source>
</reference>
<organism evidence="8 9">
    <name type="scientific">Magallana gigas</name>
    <name type="common">Pacific oyster</name>
    <name type="synonym">Crassostrea gigas</name>
    <dbReference type="NCBI Taxonomy" id="29159"/>
    <lineage>
        <taxon>Eukaryota</taxon>
        <taxon>Metazoa</taxon>
        <taxon>Spiralia</taxon>
        <taxon>Lophotrochozoa</taxon>
        <taxon>Mollusca</taxon>
        <taxon>Bivalvia</taxon>
        <taxon>Autobranchia</taxon>
        <taxon>Pteriomorphia</taxon>
        <taxon>Ostreida</taxon>
        <taxon>Ostreoidea</taxon>
        <taxon>Ostreidae</taxon>
        <taxon>Magallana</taxon>
    </lineage>
</organism>
<feature type="region of interest" description="Disordered" evidence="5">
    <location>
        <begin position="71"/>
        <end position="110"/>
    </location>
</feature>
<dbReference type="GO" id="GO:0003746">
    <property type="term" value="F:translation elongation factor activity"/>
    <property type="evidence" value="ECO:0007669"/>
    <property type="project" value="UniProtKB-KW"/>
</dbReference>
<dbReference type="PANTHER" id="PTHR11595:SF26">
    <property type="entry name" value="ELONGATION FACTOR 1-DELTA"/>
    <property type="match status" value="1"/>
</dbReference>
<dbReference type="EnsemblMetazoa" id="G4780.37">
    <property type="protein sequence ID" value="G4780.37:cds"/>
    <property type="gene ID" value="G4780"/>
</dbReference>
<keyword evidence="3 4" id="KW-0648">Protein biosynthesis</keyword>
<feature type="domain" description="Elongation factor 1 beta central acidic region eukaryote" evidence="7">
    <location>
        <begin position="107"/>
        <end position="133"/>
    </location>
</feature>
<dbReference type="InterPro" id="IPR049720">
    <property type="entry name" value="EF1B_bsu/dsu"/>
</dbReference>
<evidence type="ECO:0000256" key="1">
    <source>
        <dbReference type="ARBA" id="ARBA00007411"/>
    </source>
</evidence>
<dbReference type="InterPro" id="IPR014038">
    <property type="entry name" value="EF1B_bsu/dsu_GNE"/>
</dbReference>
<dbReference type="FunFam" id="3.30.70.60:FF:000001">
    <property type="entry name" value="Elongation factor 1-beta 1 like"/>
    <property type="match status" value="1"/>
</dbReference>
<dbReference type="PANTHER" id="PTHR11595">
    <property type="entry name" value="EF-HAND AND COILED-COIL DOMAIN-CONTAINING FAMILY MEMBER"/>
    <property type="match status" value="1"/>
</dbReference>
<evidence type="ECO:0000256" key="4">
    <source>
        <dbReference type="RuleBase" id="RU003791"/>
    </source>
</evidence>